<proteinExistence type="predicted"/>
<evidence type="ECO:0000313" key="3">
    <source>
        <dbReference type="Proteomes" id="UP001596417"/>
    </source>
</evidence>
<comment type="caution">
    <text evidence="2">The sequence shown here is derived from an EMBL/GenBank/DDBJ whole genome shotgun (WGS) entry which is preliminary data.</text>
</comment>
<organism evidence="2 3">
    <name type="scientific">Halocatena marina</name>
    <dbReference type="NCBI Taxonomy" id="2934937"/>
    <lineage>
        <taxon>Archaea</taxon>
        <taxon>Methanobacteriati</taxon>
        <taxon>Methanobacteriota</taxon>
        <taxon>Stenosarchaea group</taxon>
        <taxon>Halobacteria</taxon>
        <taxon>Halobacteriales</taxon>
        <taxon>Natronomonadaceae</taxon>
        <taxon>Halocatena</taxon>
    </lineage>
</organism>
<feature type="region of interest" description="Disordered" evidence="1">
    <location>
        <begin position="193"/>
        <end position="214"/>
    </location>
</feature>
<sequence>MMRSVRDERYRYVRNYYPERPYVQWIPYRNRHPAMEELLERDANGELTDTQAQWFADTRPAEELYDLQEDPHEIENLADDPTHEDVLERLRGALDDWRQRTGDRAAGREAELDMRERVWPDGDQPTTATPTFVPNAPGNRGLEPDNDGGTFEGPMTVKLFCPTQGPRSPTRPTTARIPTGSCTAVRYIWTGVRESDSGPRPSGTATLRATSARRSSRWSDSVVGALSRRVVQVVFS</sequence>
<evidence type="ECO:0000256" key="1">
    <source>
        <dbReference type="SAM" id="MobiDB-lite"/>
    </source>
</evidence>
<accession>A0ABD5YXY2</accession>
<keyword evidence="3" id="KW-1185">Reference proteome</keyword>
<name>A0ABD5YXY2_9EURY</name>
<feature type="compositionally biased region" description="Low complexity" evidence="1">
    <location>
        <begin position="204"/>
        <end position="213"/>
    </location>
</feature>
<dbReference type="RefSeq" id="WP_390206891.1">
    <property type="nucleotide sequence ID" value="NZ_JBHSZC010000005.1"/>
</dbReference>
<evidence type="ECO:0008006" key="4">
    <source>
        <dbReference type="Google" id="ProtNLM"/>
    </source>
</evidence>
<dbReference type="Gene3D" id="3.40.720.10">
    <property type="entry name" value="Alkaline Phosphatase, subunit A"/>
    <property type="match status" value="1"/>
</dbReference>
<dbReference type="EMBL" id="JBHTAX010000006">
    <property type="protein sequence ID" value="MFC7192934.1"/>
    <property type="molecule type" value="Genomic_DNA"/>
</dbReference>
<dbReference type="InterPro" id="IPR017850">
    <property type="entry name" value="Alkaline_phosphatase_core_sf"/>
</dbReference>
<gene>
    <name evidence="2" type="ORF">ACFQL7_26155</name>
</gene>
<evidence type="ECO:0000313" key="2">
    <source>
        <dbReference type="EMBL" id="MFC7192934.1"/>
    </source>
</evidence>
<dbReference type="Proteomes" id="UP001596417">
    <property type="component" value="Unassembled WGS sequence"/>
</dbReference>
<reference evidence="2 3" key="1">
    <citation type="journal article" date="2019" name="Int. J. Syst. Evol. Microbiol.">
        <title>The Global Catalogue of Microorganisms (GCM) 10K type strain sequencing project: providing services to taxonomists for standard genome sequencing and annotation.</title>
        <authorList>
            <consortium name="The Broad Institute Genomics Platform"/>
            <consortium name="The Broad Institute Genome Sequencing Center for Infectious Disease"/>
            <person name="Wu L."/>
            <person name="Ma J."/>
        </authorList>
    </citation>
    <scope>NUCLEOTIDE SEQUENCE [LARGE SCALE GENOMIC DNA]</scope>
    <source>
        <strain evidence="2 3">RDMS1</strain>
    </source>
</reference>
<dbReference type="AlphaFoldDB" id="A0ABD5YXY2"/>
<dbReference type="SUPFAM" id="SSF53649">
    <property type="entry name" value="Alkaline phosphatase-like"/>
    <property type="match status" value="1"/>
</dbReference>
<feature type="region of interest" description="Disordered" evidence="1">
    <location>
        <begin position="119"/>
        <end position="153"/>
    </location>
</feature>
<protein>
    <recommendedName>
        <fullName evidence="4">N-sulphoglucosamine sulphohydrolase C-terminal domain-containing protein</fullName>
    </recommendedName>
</protein>